<keyword evidence="1" id="KW-0472">Membrane</keyword>
<dbReference type="RefSeq" id="WP_301638741.1">
    <property type="nucleotide sequence ID" value="NZ_JADYTN010000065.1"/>
</dbReference>
<dbReference type="Proteomes" id="UP001200470">
    <property type="component" value="Unassembled WGS sequence"/>
</dbReference>
<evidence type="ECO:0000256" key="1">
    <source>
        <dbReference type="SAM" id="Phobius"/>
    </source>
</evidence>
<feature type="transmembrane region" description="Helical" evidence="1">
    <location>
        <begin position="81"/>
        <end position="101"/>
    </location>
</feature>
<gene>
    <name evidence="2" type="ORF">I6E12_12405</name>
</gene>
<protein>
    <submittedName>
        <fullName evidence="2">Uncharacterized protein</fullName>
    </submittedName>
</protein>
<keyword evidence="1" id="KW-0812">Transmembrane</keyword>
<dbReference type="EMBL" id="JADYTN010000065">
    <property type="protein sequence ID" value="MCF2564895.1"/>
    <property type="molecule type" value="Genomic_DNA"/>
</dbReference>
<evidence type="ECO:0000313" key="3">
    <source>
        <dbReference type="Proteomes" id="UP001200470"/>
    </source>
</evidence>
<feature type="transmembrane region" description="Helical" evidence="1">
    <location>
        <begin position="107"/>
        <end position="124"/>
    </location>
</feature>
<accession>A0ABS9CK12</accession>
<feature type="transmembrane region" description="Helical" evidence="1">
    <location>
        <begin position="46"/>
        <end position="69"/>
    </location>
</feature>
<organism evidence="2 3">
    <name type="scientific">Xylanibacter brevis</name>
    <dbReference type="NCBI Taxonomy" id="83231"/>
    <lineage>
        <taxon>Bacteria</taxon>
        <taxon>Pseudomonadati</taxon>
        <taxon>Bacteroidota</taxon>
        <taxon>Bacteroidia</taxon>
        <taxon>Bacteroidales</taxon>
        <taxon>Prevotellaceae</taxon>
        <taxon>Xylanibacter</taxon>
    </lineage>
</organism>
<evidence type="ECO:0000313" key="2">
    <source>
        <dbReference type="EMBL" id="MCF2564895.1"/>
    </source>
</evidence>
<keyword evidence="3" id="KW-1185">Reference proteome</keyword>
<sequence>MKLRLGAFLHFLIALGHLICLFFLEEAFKVYGILDEMRHLCFGQEWLLYVVTVGLAVGFTIAGLYALSVAGDMRKLPLQRLVMIAIVGLYSIRVIVGIDWLLHEFSYLQFFSSLVPALLVYCYFPGLRREMQVK</sequence>
<name>A0ABS9CK12_9BACT</name>
<reference evidence="2 3" key="1">
    <citation type="submission" date="2020-12" db="EMBL/GenBank/DDBJ databases">
        <title>Whole genome sequences of gut porcine anaerobes.</title>
        <authorList>
            <person name="Kubasova T."/>
            <person name="Jahodarova E."/>
            <person name="Rychlik I."/>
        </authorList>
    </citation>
    <scope>NUCLEOTIDE SEQUENCE [LARGE SCALE GENOMIC DNA]</scope>
    <source>
        <strain evidence="2 3">An925</strain>
    </source>
</reference>
<proteinExistence type="predicted"/>
<keyword evidence="1" id="KW-1133">Transmembrane helix</keyword>
<comment type="caution">
    <text evidence="2">The sequence shown here is derived from an EMBL/GenBank/DDBJ whole genome shotgun (WGS) entry which is preliminary data.</text>
</comment>